<comment type="caution">
    <text evidence="2">The sequence shown here is derived from an EMBL/GenBank/DDBJ whole genome shotgun (WGS) entry which is preliminary data.</text>
</comment>
<evidence type="ECO:0000313" key="3">
    <source>
        <dbReference type="Proteomes" id="UP000828390"/>
    </source>
</evidence>
<feature type="transmembrane region" description="Helical" evidence="1">
    <location>
        <begin position="36"/>
        <end position="60"/>
    </location>
</feature>
<evidence type="ECO:0000313" key="2">
    <source>
        <dbReference type="EMBL" id="KAH3786503.1"/>
    </source>
</evidence>
<keyword evidence="1" id="KW-0472">Membrane</keyword>
<keyword evidence="3" id="KW-1185">Reference proteome</keyword>
<name>A0A9D4EVF7_DREPO</name>
<organism evidence="2 3">
    <name type="scientific">Dreissena polymorpha</name>
    <name type="common">Zebra mussel</name>
    <name type="synonym">Mytilus polymorpha</name>
    <dbReference type="NCBI Taxonomy" id="45954"/>
    <lineage>
        <taxon>Eukaryota</taxon>
        <taxon>Metazoa</taxon>
        <taxon>Spiralia</taxon>
        <taxon>Lophotrochozoa</taxon>
        <taxon>Mollusca</taxon>
        <taxon>Bivalvia</taxon>
        <taxon>Autobranchia</taxon>
        <taxon>Heteroconchia</taxon>
        <taxon>Euheterodonta</taxon>
        <taxon>Imparidentia</taxon>
        <taxon>Neoheterodontei</taxon>
        <taxon>Myida</taxon>
        <taxon>Dreissenoidea</taxon>
        <taxon>Dreissenidae</taxon>
        <taxon>Dreissena</taxon>
    </lineage>
</organism>
<evidence type="ECO:0000256" key="1">
    <source>
        <dbReference type="SAM" id="Phobius"/>
    </source>
</evidence>
<keyword evidence="1" id="KW-0812">Transmembrane</keyword>
<gene>
    <name evidence="2" type="ORF">DPMN_164610</name>
</gene>
<accession>A0A9D4EVF7</accession>
<reference evidence="2" key="1">
    <citation type="journal article" date="2019" name="bioRxiv">
        <title>The Genome of the Zebra Mussel, Dreissena polymorpha: A Resource for Invasive Species Research.</title>
        <authorList>
            <person name="McCartney M.A."/>
            <person name="Auch B."/>
            <person name="Kono T."/>
            <person name="Mallez S."/>
            <person name="Zhang Y."/>
            <person name="Obille A."/>
            <person name="Becker A."/>
            <person name="Abrahante J.E."/>
            <person name="Garbe J."/>
            <person name="Badalamenti J.P."/>
            <person name="Herman A."/>
            <person name="Mangelson H."/>
            <person name="Liachko I."/>
            <person name="Sullivan S."/>
            <person name="Sone E.D."/>
            <person name="Koren S."/>
            <person name="Silverstein K.A.T."/>
            <person name="Beckman K.B."/>
            <person name="Gohl D.M."/>
        </authorList>
    </citation>
    <scope>NUCLEOTIDE SEQUENCE</scope>
    <source>
        <strain evidence="2">Duluth1</strain>
        <tissue evidence="2">Whole animal</tissue>
    </source>
</reference>
<dbReference type="Proteomes" id="UP000828390">
    <property type="component" value="Unassembled WGS sequence"/>
</dbReference>
<dbReference type="AlphaFoldDB" id="A0A9D4EVF7"/>
<sequence length="208" mass="23926">MFVSPILMYGLEIVLPNRGILYKLEMAQKRFIKQLFMLHINTPYVAIYLLSGLLPIGAMIHKSAIVTFNSVCLQKDDAVERRLALRKVSVKSAKSACWFKEVHKLFGKYDLRNPEEKLETPVEKPILKKKVKTAIYRHWQDLILTKALNTSKLRHLNLQHVAIGRPNPLLQIPARSSWDANRALVKLNLMTGTYDLQSTRARFNKTFG</sequence>
<reference evidence="2" key="2">
    <citation type="submission" date="2020-11" db="EMBL/GenBank/DDBJ databases">
        <authorList>
            <person name="McCartney M.A."/>
            <person name="Auch B."/>
            <person name="Kono T."/>
            <person name="Mallez S."/>
            <person name="Becker A."/>
            <person name="Gohl D.M."/>
            <person name="Silverstein K.A.T."/>
            <person name="Koren S."/>
            <person name="Bechman K.B."/>
            <person name="Herman A."/>
            <person name="Abrahante J.E."/>
            <person name="Garbe J."/>
        </authorList>
    </citation>
    <scope>NUCLEOTIDE SEQUENCE</scope>
    <source>
        <strain evidence="2">Duluth1</strain>
        <tissue evidence="2">Whole animal</tissue>
    </source>
</reference>
<keyword evidence="1" id="KW-1133">Transmembrane helix</keyword>
<proteinExistence type="predicted"/>
<dbReference type="EMBL" id="JAIWYP010000008">
    <property type="protein sequence ID" value="KAH3786503.1"/>
    <property type="molecule type" value="Genomic_DNA"/>
</dbReference>
<protein>
    <submittedName>
        <fullName evidence="2">Uncharacterized protein</fullName>
    </submittedName>
</protein>